<dbReference type="EMBL" id="JABWGN010000002">
    <property type="protein sequence ID" value="NUW30795.1"/>
    <property type="molecule type" value="Genomic_DNA"/>
</dbReference>
<dbReference type="AlphaFoldDB" id="A0A7Y6I318"/>
<dbReference type="GO" id="GO:0004519">
    <property type="term" value="F:endonuclease activity"/>
    <property type="evidence" value="ECO:0007669"/>
    <property type="project" value="UniProtKB-KW"/>
</dbReference>
<dbReference type="InterPro" id="IPR011335">
    <property type="entry name" value="Restrct_endonuc-II-like"/>
</dbReference>
<sequence length="222" mass="24449">MQYLECPFDYEGTISVVAVAIENTPTPREHAHLVVSNDKPMPRSARELFEAFPELPGFRADVIEGNLIVSPVGTPEHARCAMRLFRALIPILDEKGWEAWAGNVDVCIEGPREPVEPDFVMAPLDCPRWGERELLSSGLIMVAEVVSAGSVVRDRKEKPALYAHGSVPIYLMIDTLAAPQSITVHHNIQHGAYRTTTTVNVGSPIMLPDPINLELDTSIFKG</sequence>
<dbReference type="PANTHER" id="PTHR35400:SF3">
    <property type="entry name" value="SLL1072 PROTEIN"/>
    <property type="match status" value="1"/>
</dbReference>
<dbReference type="Pfam" id="PF05685">
    <property type="entry name" value="Uma2"/>
    <property type="match status" value="1"/>
</dbReference>
<dbReference type="Proteomes" id="UP000586042">
    <property type="component" value="Unassembled WGS sequence"/>
</dbReference>
<keyword evidence="2" id="KW-0540">Nuclease</keyword>
<dbReference type="SUPFAM" id="SSF52980">
    <property type="entry name" value="Restriction endonuclease-like"/>
    <property type="match status" value="1"/>
</dbReference>
<keyword evidence="3" id="KW-1185">Reference proteome</keyword>
<keyword evidence="2" id="KW-0255">Endonuclease</keyword>
<dbReference type="CDD" id="cd06260">
    <property type="entry name" value="DUF820-like"/>
    <property type="match status" value="1"/>
</dbReference>
<evidence type="ECO:0000313" key="3">
    <source>
        <dbReference type="Proteomes" id="UP000586042"/>
    </source>
</evidence>
<dbReference type="Gene3D" id="3.90.1570.10">
    <property type="entry name" value="tt1808, chain A"/>
    <property type="match status" value="1"/>
</dbReference>
<organism evidence="2 3">
    <name type="scientific">Nonomuraea montanisoli</name>
    <dbReference type="NCBI Taxonomy" id="2741721"/>
    <lineage>
        <taxon>Bacteria</taxon>
        <taxon>Bacillati</taxon>
        <taxon>Actinomycetota</taxon>
        <taxon>Actinomycetes</taxon>
        <taxon>Streptosporangiales</taxon>
        <taxon>Streptosporangiaceae</taxon>
        <taxon>Nonomuraea</taxon>
    </lineage>
</organism>
<gene>
    <name evidence="2" type="ORF">HTZ77_05085</name>
</gene>
<name>A0A7Y6I318_9ACTN</name>
<reference evidence="2 3" key="1">
    <citation type="submission" date="2020-06" db="EMBL/GenBank/DDBJ databases">
        <title>Nonomuraea sp. SMC257, a novel actinomycete isolated from soil.</title>
        <authorList>
            <person name="Chanama M."/>
        </authorList>
    </citation>
    <scope>NUCLEOTIDE SEQUENCE [LARGE SCALE GENOMIC DNA]</scope>
    <source>
        <strain evidence="2 3">SMC257</strain>
    </source>
</reference>
<dbReference type="InterPro" id="IPR012296">
    <property type="entry name" value="Nuclease_put_TT1808"/>
</dbReference>
<keyword evidence="2" id="KW-0378">Hydrolase</keyword>
<evidence type="ECO:0000313" key="2">
    <source>
        <dbReference type="EMBL" id="NUW30795.1"/>
    </source>
</evidence>
<comment type="caution">
    <text evidence="2">The sequence shown here is derived from an EMBL/GenBank/DDBJ whole genome shotgun (WGS) entry which is preliminary data.</text>
</comment>
<proteinExistence type="predicted"/>
<protein>
    <submittedName>
        <fullName evidence="2">Uma2 family endonuclease</fullName>
    </submittedName>
</protein>
<accession>A0A7Y6I318</accession>
<evidence type="ECO:0000259" key="1">
    <source>
        <dbReference type="Pfam" id="PF05685"/>
    </source>
</evidence>
<dbReference type="PANTHER" id="PTHR35400">
    <property type="entry name" value="SLR1083 PROTEIN"/>
    <property type="match status" value="1"/>
</dbReference>
<dbReference type="InterPro" id="IPR008538">
    <property type="entry name" value="Uma2"/>
</dbReference>
<feature type="domain" description="Putative restriction endonuclease" evidence="1">
    <location>
        <begin position="49"/>
        <end position="216"/>
    </location>
</feature>